<sequence>MSGITVQLVFAFVGTRVPYFMLESATAASSPARSPFGNASLVSFNAAAQPTLRADSARTSPHLTPCIPTNLFTAQGLLSHLAKALEPSLHAAAAPEAATTESASLSPTVPLPFHKPPVFELFDYASLDPLEGSAALHDEQVLLVLCDIATTAQLVEALQLEWLEVYSGAHHPHHRSCSASTLEPAHTTDMAVCTTEEKLRNVAHAQQALCKPVGLHLSLLSKELLSREATLTAQKEQLAQMRSCAAAGTAPAAAPATAIGGDGVSTPMLCGRAASFPLLVELEPSLASEPALSATDATHLQKLEAPLALCEARVRAVESLMQRAAKHHAKLLELAASERATEEAFQSGNVSRACAEYLERTEQDRSAAEAIIADYQVEMTRQVKVVRQLVAYITQVRRLVSKAKYEMGVVELILSRLSLTSLRPRLMEEAEALLRRRVILRRAARRQMLLLQETEFVELQQDLESFSQRMEVQKVLPEKVRWYLRAPLPSLMPEEDPVATLLDHALIDREEDEAQELVEKTRVHMTDSLDPAKNALQITEALLPVERLAWRLEEARASAAQYKSRVEELEERLKMYETAEALSPPPLQDSVVKSLSTERPAEGGGSFEEG</sequence>
<proteinExistence type="predicted"/>
<evidence type="ECO:0000313" key="3">
    <source>
        <dbReference type="Proteomes" id="UP000274082"/>
    </source>
</evidence>
<feature type="region of interest" description="Disordered" evidence="1">
    <location>
        <begin position="577"/>
        <end position="610"/>
    </location>
</feature>
<dbReference type="Proteomes" id="UP000274082">
    <property type="component" value="Chromosome 36"/>
</dbReference>
<protein>
    <submittedName>
        <fullName evidence="2">Uncharacterized protein</fullName>
    </submittedName>
</protein>
<dbReference type="VEuPathDB" id="TriTrypDB:LDHU3_36.6800"/>
<evidence type="ECO:0000256" key="1">
    <source>
        <dbReference type="SAM" id="MobiDB-lite"/>
    </source>
</evidence>
<dbReference type="VEuPathDB" id="TriTrypDB:LdBPK_365080.1"/>
<accession>A0A3Q8IJM8</accession>
<keyword evidence="3" id="KW-1185">Reference proteome</keyword>
<organism evidence="2 3">
    <name type="scientific">Leishmania donovani</name>
    <dbReference type="NCBI Taxonomy" id="5661"/>
    <lineage>
        <taxon>Eukaryota</taxon>
        <taxon>Discoba</taxon>
        <taxon>Euglenozoa</taxon>
        <taxon>Kinetoplastea</taxon>
        <taxon>Metakinetoplastina</taxon>
        <taxon>Trypanosomatida</taxon>
        <taxon>Trypanosomatidae</taxon>
        <taxon>Leishmaniinae</taxon>
        <taxon>Leishmania</taxon>
    </lineage>
</organism>
<dbReference type="OrthoDB" id="273528at2759"/>
<gene>
    <name evidence="2" type="ORF">LdCL_360058000</name>
</gene>
<evidence type="ECO:0000313" key="2">
    <source>
        <dbReference type="EMBL" id="AYU83864.1"/>
    </source>
</evidence>
<reference evidence="2 3" key="1">
    <citation type="journal article" date="2018" name="Sci. Rep.">
        <title>A complete Leishmania donovani reference genome identifies novel genetic variations associated with virulence.</title>
        <authorList>
            <person name="Lypaczewski P."/>
            <person name="Hoshizaki J."/>
            <person name="Zhang W.-W."/>
            <person name="McCall L.-I."/>
            <person name="Torcivia-Rodriguez J."/>
            <person name="Simonyan V."/>
            <person name="Kaur A."/>
            <person name="Dewar K."/>
            <person name="Matlashewski G."/>
        </authorList>
    </citation>
    <scope>NUCLEOTIDE SEQUENCE [LARGE SCALE GENOMIC DNA]</scope>
    <source>
        <strain evidence="2 3">LdCL</strain>
    </source>
</reference>
<dbReference type="VEuPathDB" id="TriTrypDB:LdCL_360058000"/>
<dbReference type="EMBL" id="CP029535">
    <property type="protein sequence ID" value="AYU83864.1"/>
    <property type="molecule type" value="Genomic_DNA"/>
</dbReference>
<name>A0A3Q8IJM8_LEIDO</name>
<dbReference type="AlphaFoldDB" id="A0A3Q8IJM8"/>